<keyword evidence="4" id="KW-1185">Reference proteome</keyword>
<sequence length="433" mass="48295">MKKAIEEKAKALLEGPEDKAPPAVRPDLAIKRNETKLILEKEPSEFSEEPIRPKRMISHLRDGFTELIEDGMETGEAAGQAVAVFQNKHATVNERLKSALKLLARLFSCLVGFYACLFGLCKAVYLRMRKYEWAEQLIIMLCGLVLCFFGGVYIVSLAALEAAYRMGGTALLDDLYYVYKTVQKVSKEVLSDPQNEQLDQQDLYDAMVKIEQPMKLQSAMSNLWSVYVAVLATLSMQFAQVVTIALGMASCIRPTMLKILRPPIAMILTTSNWKLHHWLDHHRSPDGNWLAEHAESKEEGESVLISTVVNVLVMWFAWTLYAFVAAYYAGLRGGRMFADALLGKEGFLSKFCKGHCCGCFEEGSCLANLLDSDGYADEVVMYVLAVMGIWAQVESGFKLFFPLNIVLMPLTLIEWFLRYQVTFGGIAAAGAAG</sequence>
<evidence type="ECO:0000313" key="4">
    <source>
        <dbReference type="Proteomes" id="UP000037460"/>
    </source>
</evidence>
<dbReference type="OrthoDB" id="10267325at2759"/>
<evidence type="ECO:0000256" key="1">
    <source>
        <dbReference type="SAM" id="MobiDB-lite"/>
    </source>
</evidence>
<feature type="transmembrane region" description="Helical" evidence="2">
    <location>
        <begin position="303"/>
        <end position="328"/>
    </location>
</feature>
<feature type="compositionally biased region" description="Basic and acidic residues" evidence="1">
    <location>
        <begin position="1"/>
        <end position="20"/>
    </location>
</feature>
<name>A0A0M0JH09_9EUKA</name>
<accession>A0A0M0JH09</accession>
<reference evidence="4" key="1">
    <citation type="journal article" date="2015" name="PLoS Genet.">
        <title>Genome Sequence and Transcriptome Analyses of Chrysochromulina tobin: Metabolic Tools for Enhanced Algal Fitness in the Prominent Order Prymnesiales (Haptophyceae).</title>
        <authorList>
            <person name="Hovde B.T."/>
            <person name="Deodato C.R."/>
            <person name="Hunsperger H.M."/>
            <person name="Ryken S.A."/>
            <person name="Yost W."/>
            <person name="Jha R.K."/>
            <person name="Patterson J."/>
            <person name="Monnat R.J. Jr."/>
            <person name="Barlow S.B."/>
            <person name="Starkenburg S.R."/>
            <person name="Cattolico R.A."/>
        </authorList>
    </citation>
    <scope>NUCLEOTIDE SEQUENCE</scope>
    <source>
        <strain evidence="4">CCMP291</strain>
    </source>
</reference>
<gene>
    <name evidence="3" type="ORF">Ctob_003878</name>
</gene>
<feature type="transmembrane region" description="Helical" evidence="2">
    <location>
        <begin position="224"/>
        <end position="248"/>
    </location>
</feature>
<dbReference type="Proteomes" id="UP000037460">
    <property type="component" value="Unassembled WGS sequence"/>
</dbReference>
<keyword evidence="2" id="KW-1133">Transmembrane helix</keyword>
<protein>
    <submittedName>
        <fullName evidence="3">Uncharacterized protein</fullName>
    </submittedName>
</protein>
<feature type="transmembrane region" description="Helical" evidence="2">
    <location>
        <begin position="102"/>
        <end position="125"/>
    </location>
</feature>
<evidence type="ECO:0000256" key="2">
    <source>
        <dbReference type="SAM" id="Phobius"/>
    </source>
</evidence>
<feature type="transmembrane region" description="Helical" evidence="2">
    <location>
        <begin position="137"/>
        <end position="160"/>
    </location>
</feature>
<organism evidence="3 4">
    <name type="scientific">Chrysochromulina tobinii</name>
    <dbReference type="NCBI Taxonomy" id="1460289"/>
    <lineage>
        <taxon>Eukaryota</taxon>
        <taxon>Haptista</taxon>
        <taxon>Haptophyta</taxon>
        <taxon>Prymnesiophyceae</taxon>
        <taxon>Prymnesiales</taxon>
        <taxon>Chrysochromulinaceae</taxon>
        <taxon>Chrysochromulina</taxon>
    </lineage>
</organism>
<dbReference type="AlphaFoldDB" id="A0A0M0JH09"/>
<feature type="region of interest" description="Disordered" evidence="1">
    <location>
        <begin position="1"/>
        <end position="26"/>
    </location>
</feature>
<comment type="caution">
    <text evidence="3">The sequence shown here is derived from an EMBL/GenBank/DDBJ whole genome shotgun (WGS) entry which is preliminary data.</text>
</comment>
<evidence type="ECO:0000313" key="3">
    <source>
        <dbReference type="EMBL" id="KOO25503.1"/>
    </source>
</evidence>
<dbReference type="EMBL" id="JWZX01002966">
    <property type="protein sequence ID" value="KOO25503.1"/>
    <property type="molecule type" value="Genomic_DNA"/>
</dbReference>
<keyword evidence="2" id="KW-0812">Transmembrane</keyword>
<keyword evidence="2" id="KW-0472">Membrane</keyword>
<proteinExistence type="predicted"/>